<evidence type="ECO:0000256" key="6">
    <source>
        <dbReference type="SAM" id="MobiDB-lite"/>
    </source>
</evidence>
<evidence type="ECO:0000256" key="1">
    <source>
        <dbReference type="ARBA" id="ARBA00008742"/>
    </source>
</evidence>
<dbReference type="CDD" id="cd20537">
    <property type="entry name" value="CYCLIN_CCNO-like_rpt2"/>
    <property type="match status" value="1"/>
</dbReference>
<dbReference type="SMART" id="SM01332">
    <property type="entry name" value="Cyclin_C"/>
    <property type="match status" value="1"/>
</dbReference>
<organism evidence="9 10">
    <name type="scientific">Spizellomyces punctatus (strain DAOM BR117)</name>
    <dbReference type="NCBI Taxonomy" id="645134"/>
    <lineage>
        <taxon>Eukaryota</taxon>
        <taxon>Fungi</taxon>
        <taxon>Fungi incertae sedis</taxon>
        <taxon>Chytridiomycota</taxon>
        <taxon>Chytridiomycota incertae sedis</taxon>
        <taxon>Chytridiomycetes</taxon>
        <taxon>Spizellomycetales</taxon>
        <taxon>Spizellomycetaceae</taxon>
        <taxon>Spizellomyces</taxon>
    </lineage>
</organism>
<dbReference type="FunFam" id="1.10.472.10:FF:000010">
    <property type="entry name" value="G1/S-specific cyclin Cln1"/>
    <property type="match status" value="1"/>
</dbReference>
<dbReference type="Pfam" id="PF00134">
    <property type="entry name" value="Cyclin_N"/>
    <property type="match status" value="1"/>
</dbReference>
<evidence type="ECO:0000256" key="2">
    <source>
        <dbReference type="ARBA" id="ARBA00022618"/>
    </source>
</evidence>
<evidence type="ECO:0000313" key="10">
    <source>
        <dbReference type="Proteomes" id="UP000053201"/>
    </source>
</evidence>
<keyword evidence="3 5" id="KW-0195">Cyclin</keyword>
<dbReference type="InterPro" id="IPR013763">
    <property type="entry name" value="Cyclin-like_dom"/>
</dbReference>
<evidence type="ECO:0000256" key="4">
    <source>
        <dbReference type="ARBA" id="ARBA00023306"/>
    </source>
</evidence>
<dbReference type="GO" id="GO:0019887">
    <property type="term" value="F:protein kinase regulator activity"/>
    <property type="evidence" value="ECO:0007669"/>
    <property type="project" value="UniProtKB-ARBA"/>
</dbReference>
<keyword evidence="10" id="KW-1185">Reference proteome</keyword>
<dbReference type="InterPro" id="IPR039361">
    <property type="entry name" value="Cyclin"/>
</dbReference>
<feature type="region of interest" description="Disordered" evidence="6">
    <location>
        <begin position="34"/>
        <end position="54"/>
    </location>
</feature>
<dbReference type="Gene3D" id="1.10.472.10">
    <property type="entry name" value="Cyclin-like"/>
    <property type="match status" value="2"/>
</dbReference>
<dbReference type="InterPro" id="IPR004367">
    <property type="entry name" value="Cyclin_C-dom"/>
</dbReference>
<sequence length="358" mass="40363">MFSYFSSSLDCVAPINTGAACFGKSVPLSPPSCDKTTRGNVDGKAAKRGNGESYTEREDIVESGEFEEYVMEIVGVMHEAEERTLPDPYYMHSQTELTWQMREALIIWLIQVHSEYDLRPETLFLNINIMDRICSTRLVTKDQYQLLGIAALWVAAKYEENHGRVPSLKNLSFICMHRYREKDFVRTERLILKTLEFDLNYPTCESFLRSHCKFLCHVGPETRAVARYLMELGLVAPNGFFVGKRSSMIATASLVLAEMIMGNGGMYPLAPRSQKDIEVIDCINVLAQCAGKPCDVIRFKYAEQRYCCASDIVQSWILRTRTASFQPTIHPPPGLLTPPKEPVACDYHSASATAAVRV</sequence>
<dbReference type="InParanoid" id="A0A0L0HT72"/>
<dbReference type="VEuPathDB" id="FungiDB:SPPG_01522"/>
<dbReference type="InterPro" id="IPR006671">
    <property type="entry name" value="Cyclin_N"/>
</dbReference>
<feature type="domain" description="Cyclin-like" evidence="7">
    <location>
        <begin position="206"/>
        <end position="288"/>
    </location>
</feature>
<evidence type="ECO:0008006" key="11">
    <source>
        <dbReference type="Google" id="ProtNLM"/>
    </source>
</evidence>
<gene>
    <name evidence="9" type="ORF">SPPG_01522</name>
</gene>
<dbReference type="OrthoDB" id="5590282at2759"/>
<evidence type="ECO:0000313" key="9">
    <source>
        <dbReference type="EMBL" id="KND04080.1"/>
    </source>
</evidence>
<dbReference type="InterPro" id="IPR036915">
    <property type="entry name" value="Cyclin-like_sf"/>
</dbReference>
<evidence type="ECO:0000256" key="3">
    <source>
        <dbReference type="ARBA" id="ARBA00023127"/>
    </source>
</evidence>
<evidence type="ECO:0000259" key="8">
    <source>
        <dbReference type="SMART" id="SM01332"/>
    </source>
</evidence>
<dbReference type="Pfam" id="PF02984">
    <property type="entry name" value="Cyclin_C"/>
    <property type="match status" value="1"/>
</dbReference>
<dbReference type="STRING" id="645134.A0A0L0HT72"/>
<protein>
    <recommendedName>
        <fullName evidence="11">Cyclin N-terminal domain-containing protein</fullName>
    </recommendedName>
</protein>
<dbReference type="SMART" id="SM00385">
    <property type="entry name" value="CYCLIN"/>
    <property type="match status" value="2"/>
</dbReference>
<feature type="domain" description="Cyclin C-terminal" evidence="8">
    <location>
        <begin position="202"/>
        <end position="315"/>
    </location>
</feature>
<name>A0A0L0HT72_SPIPD</name>
<dbReference type="Proteomes" id="UP000053201">
    <property type="component" value="Unassembled WGS sequence"/>
</dbReference>
<reference evidence="9 10" key="1">
    <citation type="submission" date="2009-08" db="EMBL/GenBank/DDBJ databases">
        <title>The Genome Sequence of Spizellomyces punctatus strain DAOM BR117.</title>
        <authorList>
            <consortium name="The Broad Institute Genome Sequencing Platform"/>
            <person name="Russ C."/>
            <person name="Cuomo C."/>
            <person name="Shea T."/>
            <person name="Young S.K."/>
            <person name="Zeng Q."/>
            <person name="Koehrsen M."/>
            <person name="Haas B."/>
            <person name="Borodovsky M."/>
            <person name="Guigo R."/>
            <person name="Alvarado L."/>
            <person name="Berlin A."/>
            <person name="Bochicchio J."/>
            <person name="Borenstein D."/>
            <person name="Chapman S."/>
            <person name="Chen Z."/>
            <person name="Engels R."/>
            <person name="Freedman E."/>
            <person name="Gellesch M."/>
            <person name="Goldberg J."/>
            <person name="Griggs A."/>
            <person name="Gujja S."/>
            <person name="Heiman D."/>
            <person name="Hepburn T."/>
            <person name="Howarth C."/>
            <person name="Jen D."/>
            <person name="Larson L."/>
            <person name="Lewis B."/>
            <person name="Mehta T."/>
            <person name="Park D."/>
            <person name="Pearson M."/>
            <person name="Roberts A."/>
            <person name="Saif S."/>
            <person name="Shenoy N."/>
            <person name="Sisk P."/>
            <person name="Stolte C."/>
            <person name="Sykes S."/>
            <person name="Thomson T."/>
            <person name="Walk T."/>
            <person name="White J."/>
            <person name="Yandava C."/>
            <person name="Burger G."/>
            <person name="Gray M.W."/>
            <person name="Holland P.W.H."/>
            <person name="King N."/>
            <person name="Lang F.B.F."/>
            <person name="Roger A.J."/>
            <person name="Ruiz-Trillo I."/>
            <person name="Lander E."/>
            <person name="Nusbaum C."/>
        </authorList>
    </citation>
    <scope>NUCLEOTIDE SEQUENCE [LARGE SCALE GENOMIC DNA]</scope>
    <source>
        <strain evidence="9 10">DAOM BR117</strain>
    </source>
</reference>
<dbReference type="GO" id="GO:0051301">
    <property type="term" value="P:cell division"/>
    <property type="evidence" value="ECO:0007669"/>
    <property type="project" value="UniProtKB-KW"/>
</dbReference>
<feature type="domain" description="Cyclin-like" evidence="7">
    <location>
        <begin position="107"/>
        <end position="193"/>
    </location>
</feature>
<evidence type="ECO:0000259" key="7">
    <source>
        <dbReference type="SMART" id="SM00385"/>
    </source>
</evidence>
<keyword evidence="4" id="KW-0131">Cell cycle</keyword>
<dbReference type="GO" id="GO:0051726">
    <property type="term" value="P:regulation of cell cycle"/>
    <property type="evidence" value="ECO:0007669"/>
    <property type="project" value="UniProtKB-ARBA"/>
</dbReference>
<dbReference type="GeneID" id="27685180"/>
<dbReference type="eggNOG" id="KOG0653">
    <property type="taxonomic scope" value="Eukaryota"/>
</dbReference>
<comment type="similarity">
    <text evidence="1 5">Belongs to the cyclin family.</text>
</comment>
<dbReference type="AlphaFoldDB" id="A0A0L0HT72"/>
<evidence type="ECO:0000256" key="5">
    <source>
        <dbReference type="RuleBase" id="RU000383"/>
    </source>
</evidence>
<keyword evidence="2" id="KW-0132">Cell division</keyword>
<proteinExistence type="inferred from homology"/>
<accession>A0A0L0HT72</accession>
<dbReference type="EMBL" id="KQ257451">
    <property type="protein sequence ID" value="KND04080.1"/>
    <property type="molecule type" value="Genomic_DNA"/>
</dbReference>
<dbReference type="SUPFAM" id="SSF47954">
    <property type="entry name" value="Cyclin-like"/>
    <property type="match status" value="2"/>
</dbReference>
<dbReference type="OMA" id="INMLRSP"/>
<dbReference type="PANTHER" id="PTHR10177">
    <property type="entry name" value="CYCLINS"/>
    <property type="match status" value="1"/>
</dbReference>
<dbReference type="RefSeq" id="XP_016612119.1">
    <property type="nucleotide sequence ID" value="XM_016749840.1"/>
</dbReference>